<dbReference type="Proteomes" id="UP000688137">
    <property type="component" value="Unassembled WGS sequence"/>
</dbReference>
<organism evidence="1 2">
    <name type="scientific">Paramecium primaurelia</name>
    <dbReference type="NCBI Taxonomy" id="5886"/>
    <lineage>
        <taxon>Eukaryota</taxon>
        <taxon>Sar</taxon>
        <taxon>Alveolata</taxon>
        <taxon>Ciliophora</taxon>
        <taxon>Intramacronucleata</taxon>
        <taxon>Oligohymenophorea</taxon>
        <taxon>Peniculida</taxon>
        <taxon>Parameciidae</taxon>
        <taxon>Paramecium</taxon>
    </lineage>
</organism>
<proteinExistence type="predicted"/>
<sequence length="86" mass="10220">MTQTYFQNALKYVQTLYEQKYIAKEEKSILKMIIMRQDVNDKLVDKRDAITQVSQKLKTLRRIKRLHLQTSSSLNQITEKSIEIDS</sequence>
<accession>A0A8S1M816</accession>
<name>A0A8S1M816_PARPR</name>
<gene>
    <name evidence="1" type="ORF">PPRIM_AZ9-3.1.T0520040</name>
</gene>
<dbReference type="AlphaFoldDB" id="A0A8S1M816"/>
<dbReference type="EMBL" id="CAJJDM010000052">
    <property type="protein sequence ID" value="CAD8074023.1"/>
    <property type="molecule type" value="Genomic_DNA"/>
</dbReference>
<evidence type="ECO:0000313" key="2">
    <source>
        <dbReference type="Proteomes" id="UP000688137"/>
    </source>
</evidence>
<protein>
    <submittedName>
        <fullName evidence="1">Uncharacterized protein</fullName>
    </submittedName>
</protein>
<comment type="caution">
    <text evidence="1">The sequence shown here is derived from an EMBL/GenBank/DDBJ whole genome shotgun (WGS) entry which is preliminary data.</text>
</comment>
<keyword evidence="2" id="KW-1185">Reference proteome</keyword>
<reference evidence="1" key="1">
    <citation type="submission" date="2021-01" db="EMBL/GenBank/DDBJ databases">
        <authorList>
            <consortium name="Genoscope - CEA"/>
            <person name="William W."/>
        </authorList>
    </citation>
    <scope>NUCLEOTIDE SEQUENCE</scope>
</reference>
<evidence type="ECO:0000313" key="1">
    <source>
        <dbReference type="EMBL" id="CAD8074023.1"/>
    </source>
</evidence>